<gene>
    <name evidence="3" type="ORF">CAC42_5120</name>
</gene>
<dbReference type="EMBL" id="NKHZ01000039">
    <property type="protein sequence ID" value="PNS18581.1"/>
    <property type="molecule type" value="Genomic_DNA"/>
</dbReference>
<feature type="compositionally biased region" description="Low complexity" evidence="1">
    <location>
        <begin position="272"/>
        <end position="297"/>
    </location>
</feature>
<feature type="region of interest" description="Disordered" evidence="1">
    <location>
        <begin position="710"/>
        <end position="746"/>
    </location>
</feature>
<evidence type="ECO:0000313" key="3">
    <source>
        <dbReference type="EMBL" id="PNS18581.1"/>
    </source>
</evidence>
<feature type="compositionally biased region" description="Basic and acidic residues" evidence="1">
    <location>
        <begin position="131"/>
        <end position="147"/>
    </location>
</feature>
<feature type="region of interest" description="Disordered" evidence="1">
    <location>
        <begin position="386"/>
        <end position="417"/>
    </location>
</feature>
<feature type="region of interest" description="Disordered" evidence="1">
    <location>
        <begin position="236"/>
        <end position="297"/>
    </location>
</feature>
<feature type="domain" description="CRIB" evidence="2">
    <location>
        <begin position="176"/>
        <end position="189"/>
    </location>
</feature>
<proteinExistence type="predicted"/>
<keyword evidence="4" id="KW-1185">Reference proteome</keyword>
<organism evidence="3 4">
    <name type="scientific">Sphaceloma murrayae</name>
    <dbReference type="NCBI Taxonomy" id="2082308"/>
    <lineage>
        <taxon>Eukaryota</taxon>
        <taxon>Fungi</taxon>
        <taxon>Dikarya</taxon>
        <taxon>Ascomycota</taxon>
        <taxon>Pezizomycotina</taxon>
        <taxon>Dothideomycetes</taxon>
        <taxon>Dothideomycetidae</taxon>
        <taxon>Myriangiales</taxon>
        <taxon>Elsinoaceae</taxon>
        <taxon>Sphaceloma</taxon>
    </lineage>
</organism>
<dbReference type="STRING" id="2082308.A0A2K1QU71"/>
<comment type="caution">
    <text evidence="3">The sequence shown here is derived from an EMBL/GenBank/DDBJ whole genome shotgun (WGS) entry which is preliminary data.</text>
</comment>
<feature type="compositionally biased region" description="Basic and acidic residues" evidence="1">
    <location>
        <begin position="83"/>
        <end position="93"/>
    </location>
</feature>
<dbReference type="PROSITE" id="PS50108">
    <property type="entry name" value="CRIB"/>
    <property type="match status" value="1"/>
</dbReference>
<feature type="region of interest" description="Disordered" evidence="1">
    <location>
        <begin position="51"/>
        <end position="171"/>
    </location>
</feature>
<protein>
    <recommendedName>
        <fullName evidence="2">CRIB domain-containing protein</fullName>
    </recommendedName>
</protein>
<sequence>MAPKWLQFSDEQGKRASVLSAVSSHRRIVCDEIEPFPAALQHAWMDIPTQDSQDAFEAPADRAPSKKRYSLFARSIATTSDGDSDRPSPEPSRHWSRLPFQDKPSEIVDEDDFANDVARKPSRKSGPPRNGRHEPILRWMRRVERSGSTRPSTPFGFGTREDQKDDEDREQKKAIISAPFNFQHVTHTQPRELPQLDLVSDRDLTHTFWASSAQQQPQNDLRGIKAEDINEVQRMSRPGSTFGGESRPGSSSENVNFSRIRSSSLGRETAPRLRASRSLSNASATSTDESRRPSAISRSASLASLIAEPRSPPSMVHPAFRPVPEALPLPQVPMPWALSGSIQPGSSGLQTPPCELNRNLDVVPEETESPRKSATFETLERAAATARRFEKRASAQQEPQQDPHRSMSSIGSDCQDTTTIDMSVPSLSSGETWEEDVDFCYNMEAESTCDFTYGDGSFGSPNPHDSVFAPPYKRLMDTDNQFDVSPRVSIAAHQRNRSSMTMTPFLSSPSKFDITSAFENPRIAPEAPLPEISRLSSLLDLPMLHAPAYDRESAGLGEISKQAATNMQFLQAFQPDDLTKALDRYSSAPSSQHEHYYLAPAYARPMSVADESVRSATPDAKRMSYVAAAPRTSIIKADDAKNIEATSRPISLAQAPSPPPCIPLPPIPKEAQRSIMAAKRATVAATPSEKIIMRRPQTAEDRSLLQAAGRNVQHTRTATPPRLQTGRGVGSPSPHDDMKRSKSSPNVHDLYKAHAIPKMAEKFPVWI</sequence>
<evidence type="ECO:0000256" key="1">
    <source>
        <dbReference type="SAM" id="MobiDB-lite"/>
    </source>
</evidence>
<name>A0A2K1QU71_9PEZI</name>
<dbReference type="InterPro" id="IPR000095">
    <property type="entry name" value="CRIB_dom"/>
</dbReference>
<dbReference type="InParanoid" id="A0A2K1QU71"/>
<dbReference type="AlphaFoldDB" id="A0A2K1QU71"/>
<evidence type="ECO:0000313" key="4">
    <source>
        <dbReference type="Proteomes" id="UP000243797"/>
    </source>
</evidence>
<feature type="compositionally biased region" description="Polar residues" evidence="1">
    <location>
        <begin position="394"/>
        <end position="417"/>
    </location>
</feature>
<feature type="compositionally biased region" description="Polar residues" evidence="1">
    <location>
        <begin position="248"/>
        <end position="266"/>
    </location>
</feature>
<reference evidence="3 4" key="1">
    <citation type="submission" date="2017-06" db="EMBL/GenBank/DDBJ databases">
        <title>Draft genome sequence of a variant of Elsinoe murrayae.</title>
        <authorList>
            <person name="Cheng Q."/>
        </authorList>
    </citation>
    <scope>NUCLEOTIDE SEQUENCE [LARGE SCALE GENOMIC DNA]</scope>
    <source>
        <strain evidence="3 4">CQ-2017a</strain>
    </source>
</reference>
<accession>A0A2K1QU71</accession>
<dbReference type="Proteomes" id="UP000243797">
    <property type="component" value="Unassembled WGS sequence"/>
</dbReference>
<evidence type="ECO:0000259" key="2">
    <source>
        <dbReference type="PROSITE" id="PS50108"/>
    </source>
</evidence>
<dbReference type="OrthoDB" id="24581at2759"/>